<reference evidence="4" key="1">
    <citation type="journal article" date="2019" name="Int. J. Syst. Evol. Microbiol.">
        <title>The Global Catalogue of Microorganisms (GCM) 10K type strain sequencing project: providing services to taxonomists for standard genome sequencing and annotation.</title>
        <authorList>
            <consortium name="The Broad Institute Genomics Platform"/>
            <consortium name="The Broad Institute Genome Sequencing Center for Infectious Disease"/>
            <person name="Wu L."/>
            <person name="Ma J."/>
        </authorList>
    </citation>
    <scope>NUCLEOTIDE SEQUENCE [LARGE SCALE GENOMIC DNA]</scope>
    <source>
        <strain evidence="4">CGMCC 4.7277</strain>
    </source>
</reference>
<protein>
    <recommendedName>
        <fullName evidence="2">HAMP domain-containing protein</fullName>
    </recommendedName>
</protein>
<name>A0ABW0Q8M3_9BURK</name>
<dbReference type="Gene3D" id="6.10.340.10">
    <property type="match status" value="1"/>
</dbReference>
<keyword evidence="1" id="KW-0812">Transmembrane</keyword>
<feature type="domain" description="HAMP" evidence="2">
    <location>
        <begin position="344"/>
        <end position="397"/>
    </location>
</feature>
<keyword evidence="1" id="KW-0472">Membrane</keyword>
<keyword evidence="4" id="KW-1185">Reference proteome</keyword>
<gene>
    <name evidence="3" type="ORF">ACFPP7_09165</name>
</gene>
<proteinExistence type="predicted"/>
<sequence>MSLAELAASRIVFDGAQRELEQLGRRTQEQLLRFQEPARAWLEATTSDPRAGLEGENDISLLRMQMSMQNRYPQIGSLVFGYPDGSYQQSMVLRTERDRAWAGSLPEARFAQQIIRVDEREKRVEEWVFYDQQMTAIASEQRPWASRYDPRASPWYQGASELNLGTFQATDPFVLQLPAEFGMALSRPLIGPKGGVAAAMFTVAGLSDFLRARGEESHAELILFDEQGRVWGWSRADRLRRLLASGTPASLTALGDPLYAALQPLVAEVSPKDTSIHSVEGAAGQRFAAVVMPMEGVFSRRAYVALVSDQNLLLAQVRRMRWMLLGVGLAGLLLLMPMLFWMANRLATPLKNLVRAAKHIRQFEFDSDIPQDSGIAEVRRLQESLALARVALQGFARYVPQPLVQHFIANRLTPQAGVEQRELAVLCAALDERKAATWSPHADHYLQILAVEVAQGKGMMDRYESCTAVALWNTPLNLSNPARYACEVALRALHSMQALAQGRDAPVAPPCFGLDIGNATVGNFGTWDHLTFTAVGAPLDRARALAQQARALGVNIAASRAVATAAAKYFRFRLAATVPLGSNGEPHEVYELVERLVREHDAKPDKVSVAAL</sequence>
<feature type="transmembrane region" description="Helical" evidence="1">
    <location>
        <begin position="322"/>
        <end position="343"/>
    </location>
</feature>
<dbReference type="Gene3D" id="3.30.70.1230">
    <property type="entry name" value="Nucleotide cyclase"/>
    <property type="match status" value="1"/>
</dbReference>
<evidence type="ECO:0000256" key="1">
    <source>
        <dbReference type="SAM" id="Phobius"/>
    </source>
</evidence>
<keyword evidence="1" id="KW-1133">Transmembrane helix</keyword>
<dbReference type="RefSeq" id="WP_068832971.1">
    <property type="nucleotide sequence ID" value="NZ_JBHSMX010000013.1"/>
</dbReference>
<evidence type="ECO:0000313" key="4">
    <source>
        <dbReference type="Proteomes" id="UP001596084"/>
    </source>
</evidence>
<dbReference type="EMBL" id="JBHSMX010000013">
    <property type="protein sequence ID" value="MFC5521083.1"/>
    <property type="molecule type" value="Genomic_DNA"/>
</dbReference>
<comment type="caution">
    <text evidence="3">The sequence shown here is derived from an EMBL/GenBank/DDBJ whole genome shotgun (WGS) entry which is preliminary data.</text>
</comment>
<evidence type="ECO:0000313" key="3">
    <source>
        <dbReference type="EMBL" id="MFC5521083.1"/>
    </source>
</evidence>
<evidence type="ECO:0000259" key="2">
    <source>
        <dbReference type="PROSITE" id="PS50885"/>
    </source>
</evidence>
<dbReference type="Gene3D" id="3.30.450.20">
    <property type="entry name" value="PAS domain"/>
    <property type="match status" value="1"/>
</dbReference>
<dbReference type="PROSITE" id="PS50885">
    <property type="entry name" value="HAMP"/>
    <property type="match status" value="1"/>
</dbReference>
<dbReference type="SUPFAM" id="SSF55073">
    <property type="entry name" value="Nucleotide cyclase"/>
    <property type="match status" value="1"/>
</dbReference>
<dbReference type="Proteomes" id="UP001596084">
    <property type="component" value="Unassembled WGS sequence"/>
</dbReference>
<dbReference type="InterPro" id="IPR029787">
    <property type="entry name" value="Nucleotide_cyclase"/>
</dbReference>
<dbReference type="InterPro" id="IPR003660">
    <property type="entry name" value="HAMP_dom"/>
</dbReference>
<organism evidence="3 4">
    <name type="scientific">Polaromonas jejuensis</name>
    <dbReference type="NCBI Taxonomy" id="457502"/>
    <lineage>
        <taxon>Bacteria</taxon>
        <taxon>Pseudomonadati</taxon>
        <taxon>Pseudomonadota</taxon>
        <taxon>Betaproteobacteria</taxon>
        <taxon>Burkholderiales</taxon>
        <taxon>Comamonadaceae</taxon>
        <taxon>Polaromonas</taxon>
    </lineage>
</organism>
<accession>A0ABW0Q8M3</accession>